<keyword evidence="4" id="KW-0862">Zinc</keyword>
<name>A0A382Q590_9ZZZZ</name>
<dbReference type="Gene3D" id="3.40.50.720">
    <property type="entry name" value="NAD(P)-binding Rossmann-like Domain"/>
    <property type="match status" value="2"/>
</dbReference>
<dbReference type="GO" id="GO:0000166">
    <property type="term" value="F:nucleotide binding"/>
    <property type="evidence" value="ECO:0007669"/>
    <property type="project" value="InterPro"/>
</dbReference>
<proteinExistence type="inferred from homology"/>
<dbReference type="Pfam" id="PF01408">
    <property type="entry name" value="GFO_IDH_MocA"/>
    <property type="match status" value="1"/>
</dbReference>
<evidence type="ECO:0000313" key="8">
    <source>
        <dbReference type="EMBL" id="SVC80749.1"/>
    </source>
</evidence>
<evidence type="ECO:0000256" key="5">
    <source>
        <dbReference type="ARBA" id="ARBA00023002"/>
    </source>
</evidence>
<reference evidence="8" key="1">
    <citation type="submission" date="2018-05" db="EMBL/GenBank/DDBJ databases">
        <authorList>
            <person name="Lanie J.A."/>
            <person name="Ng W.-L."/>
            <person name="Kazmierczak K.M."/>
            <person name="Andrzejewski T.M."/>
            <person name="Davidsen T.M."/>
            <person name="Wayne K.J."/>
            <person name="Tettelin H."/>
            <person name="Glass J.I."/>
            <person name="Rusch D."/>
            <person name="Podicherti R."/>
            <person name="Tsui H.-C.T."/>
            <person name="Winkler M.E."/>
        </authorList>
    </citation>
    <scope>NUCLEOTIDE SEQUENCE</scope>
</reference>
<accession>A0A382Q590</accession>
<dbReference type="Pfam" id="PF00107">
    <property type="entry name" value="ADH_zinc_N"/>
    <property type="match status" value="1"/>
</dbReference>
<keyword evidence="3" id="KW-0479">Metal-binding</keyword>
<dbReference type="InterPro" id="IPR013149">
    <property type="entry name" value="ADH-like_C"/>
</dbReference>
<dbReference type="EMBL" id="UINC01112076">
    <property type="protein sequence ID" value="SVC80749.1"/>
    <property type="molecule type" value="Genomic_DNA"/>
</dbReference>
<dbReference type="SUPFAM" id="SSF51735">
    <property type="entry name" value="NAD(P)-binding Rossmann-fold domains"/>
    <property type="match status" value="2"/>
</dbReference>
<feature type="non-terminal residue" evidence="8">
    <location>
        <position position="1"/>
    </location>
</feature>
<evidence type="ECO:0000256" key="4">
    <source>
        <dbReference type="ARBA" id="ARBA00022833"/>
    </source>
</evidence>
<organism evidence="8">
    <name type="scientific">marine metagenome</name>
    <dbReference type="NCBI Taxonomy" id="408172"/>
    <lineage>
        <taxon>unclassified sequences</taxon>
        <taxon>metagenomes</taxon>
        <taxon>ecological metagenomes</taxon>
    </lineage>
</organism>
<dbReference type="InterPro" id="IPR036291">
    <property type="entry name" value="NAD(P)-bd_dom_sf"/>
</dbReference>
<feature type="non-terminal residue" evidence="8">
    <location>
        <position position="335"/>
    </location>
</feature>
<feature type="domain" description="Alcohol dehydrogenase-like C-terminal" evidence="6">
    <location>
        <begin position="23"/>
        <end position="118"/>
    </location>
</feature>
<evidence type="ECO:0000256" key="2">
    <source>
        <dbReference type="ARBA" id="ARBA00008072"/>
    </source>
</evidence>
<sequence>LEALRLAKPEIGHYVAVIGLGLLGQITAQVLKANGCKVLGIDILQDRLNMAKALGCSAVLDSKTNDLEAEAIRFSEGLGLDSVIIFASTKSDEPLRQAASICRERGTIVASGLVGLNVPRDLFFEKELNLVIPKGWGPDVSESVSSRGLQYGFTPQYRWSGEQNVHTFLDLLREGSVNVKALISSQFPFDEADRAYDRILRGEIGSNIGIVLNYEEQEQSKRRITLALSAGSSRLTDTRKVTTAIVGAGQYARGTLLPCLRQLSSSHISWIVSIRGLNAQVMAKKYGIKHVSSDYNEVLRDEAVDLVILLTRHGLHAPMVCDALKSKKHVFVEKP</sequence>
<keyword evidence="5" id="KW-0560">Oxidoreductase</keyword>
<dbReference type="InterPro" id="IPR000683">
    <property type="entry name" value="Gfo/Idh/MocA-like_OxRdtase_N"/>
</dbReference>
<feature type="domain" description="Gfo/Idh/MocA-like oxidoreductase N-terminal" evidence="7">
    <location>
        <begin position="243"/>
        <end position="335"/>
    </location>
</feature>
<dbReference type="AlphaFoldDB" id="A0A382Q590"/>
<dbReference type="GO" id="GO:0046872">
    <property type="term" value="F:metal ion binding"/>
    <property type="evidence" value="ECO:0007669"/>
    <property type="project" value="UniProtKB-KW"/>
</dbReference>
<dbReference type="Gene3D" id="3.90.180.10">
    <property type="entry name" value="Medium-chain alcohol dehydrogenases, catalytic domain"/>
    <property type="match status" value="1"/>
</dbReference>
<evidence type="ECO:0000256" key="1">
    <source>
        <dbReference type="ARBA" id="ARBA00001947"/>
    </source>
</evidence>
<evidence type="ECO:0008006" key="9">
    <source>
        <dbReference type="Google" id="ProtNLM"/>
    </source>
</evidence>
<protein>
    <recommendedName>
        <fullName evidence="9">Gfo/Idh/MocA-like oxidoreductase N-terminal domain-containing protein</fullName>
    </recommendedName>
</protein>
<gene>
    <name evidence="8" type="ORF">METZ01_LOCUS333603</name>
</gene>
<evidence type="ECO:0000259" key="7">
    <source>
        <dbReference type="Pfam" id="PF01408"/>
    </source>
</evidence>
<comment type="cofactor">
    <cofactor evidence="1">
        <name>Zn(2+)</name>
        <dbReference type="ChEBI" id="CHEBI:29105"/>
    </cofactor>
</comment>
<dbReference type="PANTHER" id="PTHR43350:SF19">
    <property type="entry name" value="D-GULOSIDE 3-DEHYDROGENASE"/>
    <property type="match status" value="1"/>
</dbReference>
<evidence type="ECO:0000259" key="6">
    <source>
        <dbReference type="Pfam" id="PF00107"/>
    </source>
</evidence>
<dbReference type="GO" id="GO:0016491">
    <property type="term" value="F:oxidoreductase activity"/>
    <property type="evidence" value="ECO:0007669"/>
    <property type="project" value="UniProtKB-KW"/>
</dbReference>
<comment type="similarity">
    <text evidence="2">Belongs to the zinc-containing alcohol dehydrogenase family.</text>
</comment>
<evidence type="ECO:0000256" key="3">
    <source>
        <dbReference type="ARBA" id="ARBA00022723"/>
    </source>
</evidence>
<dbReference type="CDD" id="cd08255">
    <property type="entry name" value="2-desacetyl-2-hydroxyethyl_bacteriochlorophyllide_like"/>
    <property type="match status" value="1"/>
</dbReference>
<dbReference type="PANTHER" id="PTHR43350">
    <property type="entry name" value="NAD-DEPENDENT ALCOHOL DEHYDROGENASE"/>
    <property type="match status" value="1"/>
</dbReference>